<proteinExistence type="predicted"/>
<feature type="signal peptide" evidence="1">
    <location>
        <begin position="1"/>
        <end position="19"/>
    </location>
</feature>
<keyword evidence="3" id="KW-1185">Reference proteome</keyword>
<dbReference type="AlphaFoldDB" id="A0A3D8ITF9"/>
<organism evidence="2 3">
    <name type="scientific">Helicobacter equorum</name>
    <dbReference type="NCBI Taxonomy" id="361872"/>
    <lineage>
        <taxon>Bacteria</taxon>
        <taxon>Pseudomonadati</taxon>
        <taxon>Campylobacterota</taxon>
        <taxon>Epsilonproteobacteria</taxon>
        <taxon>Campylobacterales</taxon>
        <taxon>Helicobacteraceae</taxon>
        <taxon>Helicobacter</taxon>
    </lineage>
</organism>
<keyword evidence="1" id="KW-0732">Signal</keyword>
<name>A0A3D8ITF9_9HELI</name>
<evidence type="ECO:0000313" key="3">
    <source>
        <dbReference type="Proteomes" id="UP000256514"/>
    </source>
</evidence>
<evidence type="ECO:0008006" key="4">
    <source>
        <dbReference type="Google" id="ProtNLM"/>
    </source>
</evidence>
<accession>A0A3D8ITF9</accession>
<protein>
    <recommendedName>
        <fullName evidence="4">Periplasmic protein</fullName>
    </recommendedName>
</protein>
<comment type="caution">
    <text evidence="2">The sequence shown here is derived from an EMBL/GenBank/DDBJ whole genome shotgun (WGS) entry which is preliminary data.</text>
</comment>
<gene>
    <name evidence="2" type="ORF">CQA54_01840</name>
</gene>
<dbReference type="EMBL" id="NXLT01000001">
    <property type="protein sequence ID" value="RDU68568.1"/>
    <property type="molecule type" value="Genomic_DNA"/>
</dbReference>
<dbReference type="RefSeq" id="WP_115570511.1">
    <property type="nucleotide sequence ID" value="NZ_NXLT01000001.1"/>
</dbReference>
<reference evidence="2 3" key="1">
    <citation type="submission" date="2018-04" db="EMBL/GenBank/DDBJ databases">
        <title>Novel Campyloabacter and Helicobacter Species and Strains.</title>
        <authorList>
            <person name="Mannion A.J."/>
            <person name="Shen Z."/>
            <person name="Fox J.G."/>
        </authorList>
    </citation>
    <scope>NUCLEOTIDE SEQUENCE [LARGE SCALE GENOMIC DNA]</scope>
    <source>
        <strain evidence="2 3">MIT 12-6600</strain>
    </source>
</reference>
<sequence>MKKIAILVALISIPSIMLGNCDALMQKYNAPDPASKTMNQISRWVSSKVEDSNDAKTLESCMIARAADNPNKEQVAGK</sequence>
<evidence type="ECO:0000256" key="1">
    <source>
        <dbReference type="SAM" id="SignalP"/>
    </source>
</evidence>
<dbReference type="Proteomes" id="UP000256514">
    <property type="component" value="Unassembled WGS sequence"/>
</dbReference>
<dbReference type="OrthoDB" id="5329062at2"/>
<evidence type="ECO:0000313" key="2">
    <source>
        <dbReference type="EMBL" id="RDU68568.1"/>
    </source>
</evidence>
<feature type="chain" id="PRO_5017825920" description="Periplasmic protein" evidence="1">
    <location>
        <begin position="20"/>
        <end position="78"/>
    </location>
</feature>